<accession>A0A919VNQ7</accession>
<dbReference type="SUPFAM" id="SSF56112">
    <property type="entry name" value="Protein kinase-like (PK-like)"/>
    <property type="match status" value="1"/>
</dbReference>
<organism evidence="2 3">
    <name type="scientific">Winogradskya consettensis</name>
    <dbReference type="NCBI Taxonomy" id="113560"/>
    <lineage>
        <taxon>Bacteria</taxon>
        <taxon>Bacillati</taxon>
        <taxon>Actinomycetota</taxon>
        <taxon>Actinomycetes</taxon>
        <taxon>Micromonosporales</taxon>
        <taxon>Micromonosporaceae</taxon>
        <taxon>Winogradskya</taxon>
    </lineage>
</organism>
<dbReference type="PANTHER" id="PTHR21310:SF15">
    <property type="entry name" value="AMINOGLYCOSIDE PHOSPHOTRANSFERASE DOMAIN-CONTAINING PROTEIN"/>
    <property type="match status" value="1"/>
</dbReference>
<dbReference type="RefSeq" id="WP_212998110.1">
    <property type="nucleotide sequence ID" value="NZ_BAAATW010000007.1"/>
</dbReference>
<evidence type="ECO:0000313" key="3">
    <source>
        <dbReference type="Proteomes" id="UP000680865"/>
    </source>
</evidence>
<name>A0A919VNQ7_9ACTN</name>
<protein>
    <submittedName>
        <fullName evidence="2">Aminoglycoside phosphotransferase</fullName>
    </submittedName>
</protein>
<gene>
    <name evidence="2" type="ORF">Aco04nite_33270</name>
</gene>
<feature type="domain" description="Aminoglycoside phosphotransferase" evidence="1">
    <location>
        <begin position="35"/>
        <end position="286"/>
    </location>
</feature>
<comment type="caution">
    <text evidence="2">The sequence shown here is derived from an EMBL/GenBank/DDBJ whole genome shotgun (WGS) entry which is preliminary data.</text>
</comment>
<reference evidence="2" key="1">
    <citation type="submission" date="2021-03" db="EMBL/GenBank/DDBJ databases">
        <title>Whole genome shotgun sequence of Actinoplanes consettensis NBRC 14913.</title>
        <authorList>
            <person name="Komaki H."/>
            <person name="Tamura T."/>
        </authorList>
    </citation>
    <scope>NUCLEOTIDE SEQUENCE</scope>
    <source>
        <strain evidence="2">NBRC 14913</strain>
    </source>
</reference>
<dbReference type="Gene3D" id="3.30.200.20">
    <property type="entry name" value="Phosphorylase Kinase, domain 1"/>
    <property type="match status" value="1"/>
</dbReference>
<keyword evidence="3" id="KW-1185">Reference proteome</keyword>
<evidence type="ECO:0000313" key="2">
    <source>
        <dbReference type="EMBL" id="GIM73029.1"/>
    </source>
</evidence>
<proteinExistence type="predicted"/>
<dbReference type="InterPro" id="IPR051678">
    <property type="entry name" value="AGP_Transferase"/>
</dbReference>
<dbReference type="EMBL" id="BOQP01000016">
    <property type="protein sequence ID" value="GIM73029.1"/>
    <property type="molecule type" value="Genomic_DNA"/>
</dbReference>
<dbReference type="Gene3D" id="3.90.1200.10">
    <property type="match status" value="1"/>
</dbReference>
<evidence type="ECO:0000259" key="1">
    <source>
        <dbReference type="Pfam" id="PF01636"/>
    </source>
</evidence>
<dbReference type="Proteomes" id="UP000680865">
    <property type="component" value="Unassembled WGS sequence"/>
</dbReference>
<dbReference type="AlphaFoldDB" id="A0A919VNQ7"/>
<sequence>MESITKNRQSLDTLRAMIDRAYGLDQVPEDGDRVHELGHGWFNVAYRIRLRDGTGVVLKIAPPPHIEVMTYERGAMEIELASLRLIAERTGVPVPHVDYADRSHELCDADWFFMPYIDADNFGIVKDSLSAADRDSYNEALGAANRELNSIRGAAFGPITGPGDPTWRGCFTRMIGDVLADGQRRSVDIGYDYDLIRDLIAGNQDCLDEVTEPRFVEWDLWDSNVMIRDGKIVAIIDHERAFYGDPLMEAGFTAVDLPAFGDPAAFLRGYGHAGLTAGDRQRRRLYTLYLVLIMIIETVYRGHTDTVQYDWARERLHEVMALFGRESR</sequence>
<dbReference type="InterPro" id="IPR002575">
    <property type="entry name" value="Aminoglycoside_PTrfase"/>
</dbReference>
<dbReference type="Pfam" id="PF01636">
    <property type="entry name" value="APH"/>
    <property type="match status" value="1"/>
</dbReference>
<dbReference type="PANTHER" id="PTHR21310">
    <property type="entry name" value="AMINOGLYCOSIDE PHOSPHOTRANSFERASE-RELATED-RELATED"/>
    <property type="match status" value="1"/>
</dbReference>
<dbReference type="InterPro" id="IPR011009">
    <property type="entry name" value="Kinase-like_dom_sf"/>
</dbReference>